<keyword evidence="12" id="KW-1185">Reference proteome</keyword>
<dbReference type="GO" id="GO:0005789">
    <property type="term" value="C:endoplasmic reticulum membrane"/>
    <property type="evidence" value="ECO:0007669"/>
    <property type="project" value="UniProtKB-SubCell"/>
</dbReference>
<evidence type="ECO:0000256" key="8">
    <source>
        <dbReference type="ARBA" id="ARBA00023180"/>
    </source>
</evidence>
<sequence>MSSRIKNGDSNQLPTIALVASYDTLGAAPALLVGSDSNGSGVVSLLEVARLLSALSSNPKTRGSCNLRFALTATKLDLTILPAFFVWCICKLVGILH</sequence>
<dbReference type="Proteomes" id="UP000694240">
    <property type="component" value="Chromosome 10"/>
</dbReference>
<dbReference type="InterPro" id="IPR007484">
    <property type="entry name" value="Peptidase_M28"/>
</dbReference>
<keyword evidence="7" id="KW-0472">Membrane</keyword>
<evidence type="ECO:0000256" key="1">
    <source>
        <dbReference type="ARBA" id="ARBA00004389"/>
    </source>
</evidence>
<evidence type="ECO:0000313" key="11">
    <source>
        <dbReference type="EMBL" id="KAG7559574.1"/>
    </source>
</evidence>
<organism evidence="11 12">
    <name type="scientific">Arabidopsis thaliana x Arabidopsis arenosa</name>
    <dbReference type="NCBI Taxonomy" id="1240361"/>
    <lineage>
        <taxon>Eukaryota</taxon>
        <taxon>Viridiplantae</taxon>
        <taxon>Streptophyta</taxon>
        <taxon>Embryophyta</taxon>
        <taxon>Tracheophyta</taxon>
        <taxon>Spermatophyta</taxon>
        <taxon>Magnoliopsida</taxon>
        <taxon>eudicotyledons</taxon>
        <taxon>Gunneridae</taxon>
        <taxon>Pentapetalae</taxon>
        <taxon>rosids</taxon>
        <taxon>malvids</taxon>
        <taxon>Brassicales</taxon>
        <taxon>Brassicaceae</taxon>
        <taxon>Camelineae</taxon>
        <taxon>Arabidopsis</taxon>
    </lineage>
</organism>
<keyword evidence="3" id="KW-0812">Transmembrane</keyword>
<evidence type="ECO:0000256" key="6">
    <source>
        <dbReference type="ARBA" id="ARBA00022989"/>
    </source>
</evidence>
<evidence type="ECO:0000313" key="12">
    <source>
        <dbReference type="Proteomes" id="UP000694240"/>
    </source>
</evidence>
<dbReference type="InterPro" id="IPR016574">
    <property type="entry name" value="Nicalin"/>
</dbReference>
<dbReference type="PROSITE" id="PS00018">
    <property type="entry name" value="EF_HAND_1"/>
    <property type="match status" value="1"/>
</dbReference>
<comment type="caution">
    <text evidence="11">The sequence shown here is derived from an EMBL/GenBank/DDBJ whole genome shotgun (WGS) entry which is preliminary data.</text>
</comment>
<evidence type="ECO:0000259" key="10">
    <source>
        <dbReference type="Pfam" id="PF04389"/>
    </source>
</evidence>
<reference evidence="11 12" key="1">
    <citation type="submission" date="2020-12" db="EMBL/GenBank/DDBJ databases">
        <title>Concerted genomic and epigenomic changes stabilize Arabidopsis allopolyploids.</title>
        <authorList>
            <person name="Chen Z."/>
        </authorList>
    </citation>
    <scope>NUCLEOTIDE SEQUENCE [LARGE SCALE GENOMIC DNA]</scope>
    <source>
        <strain evidence="11">Allo738</strain>
        <tissue evidence="11">Leaf</tissue>
    </source>
</reference>
<keyword evidence="4" id="KW-0732">Signal</keyword>
<evidence type="ECO:0000256" key="7">
    <source>
        <dbReference type="ARBA" id="ARBA00023136"/>
    </source>
</evidence>
<evidence type="ECO:0000256" key="2">
    <source>
        <dbReference type="ARBA" id="ARBA00007717"/>
    </source>
</evidence>
<accession>A0A8T1ZMC8</accession>
<comment type="similarity">
    <text evidence="2">Belongs to the nicastrin family.</text>
</comment>
<evidence type="ECO:0000256" key="9">
    <source>
        <dbReference type="ARBA" id="ARBA00034873"/>
    </source>
</evidence>
<name>A0A8T1ZMC8_9BRAS</name>
<dbReference type="EMBL" id="JAEFBK010000010">
    <property type="protein sequence ID" value="KAG7559574.1"/>
    <property type="molecule type" value="Genomic_DNA"/>
</dbReference>
<dbReference type="PANTHER" id="PTHR31826">
    <property type="entry name" value="NICALIN"/>
    <property type="match status" value="1"/>
</dbReference>
<evidence type="ECO:0000256" key="4">
    <source>
        <dbReference type="ARBA" id="ARBA00022729"/>
    </source>
</evidence>
<gene>
    <name evidence="11" type="ORF">ISN45_Aa05g011670</name>
</gene>
<dbReference type="InterPro" id="IPR018247">
    <property type="entry name" value="EF_Hand_1_Ca_BS"/>
</dbReference>
<evidence type="ECO:0000256" key="5">
    <source>
        <dbReference type="ARBA" id="ARBA00022824"/>
    </source>
</evidence>
<evidence type="ECO:0000256" key="3">
    <source>
        <dbReference type="ARBA" id="ARBA00022692"/>
    </source>
</evidence>
<keyword evidence="5" id="KW-0256">Endoplasmic reticulum</keyword>
<proteinExistence type="inferred from homology"/>
<dbReference type="Pfam" id="PF04389">
    <property type="entry name" value="Peptidase_M28"/>
    <property type="match status" value="1"/>
</dbReference>
<feature type="domain" description="Peptidase M28" evidence="10">
    <location>
        <begin position="13"/>
        <end position="61"/>
    </location>
</feature>
<keyword evidence="8" id="KW-0325">Glycoprotein</keyword>
<dbReference type="AlphaFoldDB" id="A0A8T1ZMC8"/>
<dbReference type="GO" id="GO:0009966">
    <property type="term" value="P:regulation of signal transduction"/>
    <property type="evidence" value="ECO:0007669"/>
    <property type="project" value="InterPro"/>
</dbReference>
<comment type="subcellular location">
    <subcellularLocation>
        <location evidence="1">Endoplasmic reticulum membrane</location>
        <topology evidence="1">Single-pass membrane protein</topology>
    </subcellularLocation>
</comment>
<protein>
    <recommendedName>
        <fullName evidence="9">BOS complex subunit NCLN</fullName>
    </recommendedName>
</protein>
<keyword evidence="6" id="KW-1133">Transmembrane helix</keyword>